<proteinExistence type="predicted"/>
<name>A0A841GR88_9BACT</name>
<dbReference type="EMBL" id="JACHIA010000003">
    <property type="protein sequence ID" value="MBB6070102.1"/>
    <property type="molecule type" value="Genomic_DNA"/>
</dbReference>
<sequence length="101" mass="11087">MLIQEVLTDLPPDEVIRRAREWFTLRLTPYAGFAEESSDHHITFATEAGDVSIGTGQQEGRTMVRASTSRLHHEVSQFLTTLALPEEVRENIPGPGVSGAG</sequence>
<gene>
    <name evidence="1" type="ORF">HNQ61_001719</name>
</gene>
<comment type="caution">
    <text evidence="1">The sequence shown here is derived from an EMBL/GenBank/DDBJ whole genome shotgun (WGS) entry which is preliminary data.</text>
</comment>
<reference evidence="1 2" key="1">
    <citation type="submission" date="2020-08" db="EMBL/GenBank/DDBJ databases">
        <title>Genomic Encyclopedia of Type Strains, Phase IV (KMG-IV): sequencing the most valuable type-strain genomes for metagenomic binning, comparative biology and taxonomic classification.</title>
        <authorList>
            <person name="Goeker M."/>
        </authorList>
    </citation>
    <scope>NUCLEOTIDE SEQUENCE [LARGE SCALE GENOMIC DNA]</scope>
    <source>
        <strain evidence="1 2">DSM 29007</strain>
    </source>
</reference>
<keyword evidence="2" id="KW-1185">Reference proteome</keyword>
<evidence type="ECO:0000313" key="1">
    <source>
        <dbReference type="EMBL" id="MBB6070102.1"/>
    </source>
</evidence>
<organism evidence="1 2">
    <name type="scientific">Longimicrobium terrae</name>
    <dbReference type="NCBI Taxonomy" id="1639882"/>
    <lineage>
        <taxon>Bacteria</taxon>
        <taxon>Pseudomonadati</taxon>
        <taxon>Gemmatimonadota</taxon>
        <taxon>Longimicrobiia</taxon>
        <taxon>Longimicrobiales</taxon>
        <taxon>Longimicrobiaceae</taxon>
        <taxon>Longimicrobium</taxon>
    </lineage>
</organism>
<protein>
    <submittedName>
        <fullName evidence="1">Uncharacterized protein</fullName>
    </submittedName>
</protein>
<accession>A0A841GR88</accession>
<dbReference type="Proteomes" id="UP000582837">
    <property type="component" value="Unassembled WGS sequence"/>
</dbReference>
<dbReference type="RefSeq" id="WP_170039856.1">
    <property type="nucleotide sequence ID" value="NZ_JABDTL010000002.1"/>
</dbReference>
<dbReference type="AlphaFoldDB" id="A0A841GR88"/>
<evidence type="ECO:0000313" key="2">
    <source>
        <dbReference type="Proteomes" id="UP000582837"/>
    </source>
</evidence>